<proteinExistence type="predicted"/>
<protein>
    <submittedName>
        <fullName evidence="1">Uncharacterized protein</fullName>
    </submittedName>
</protein>
<evidence type="ECO:0000313" key="1">
    <source>
        <dbReference type="EMBL" id="KKK57881.1"/>
    </source>
</evidence>
<comment type="caution">
    <text evidence="1">The sequence shown here is derived from an EMBL/GenBank/DDBJ whole genome shotgun (WGS) entry which is preliminary data.</text>
</comment>
<gene>
    <name evidence="1" type="ORF">LCGC14_3050020</name>
</gene>
<feature type="non-terminal residue" evidence="1">
    <location>
        <position position="104"/>
    </location>
</feature>
<reference evidence="1" key="1">
    <citation type="journal article" date="2015" name="Nature">
        <title>Complex archaea that bridge the gap between prokaryotes and eukaryotes.</title>
        <authorList>
            <person name="Spang A."/>
            <person name="Saw J.H."/>
            <person name="Jorgensen S.L."/>
            <person name="Zaremba-Niedzwiedzka K."/>
            <person name="Martijn J."/>
            <person name="Lind A.E."/>
            <person name="van Eijk R."/>
            <person name="Schleper C."/>
            <person name="Guy L."/>
            <person name="Ettema T.J."/>
        </authorList>
    </citation>
    <scope>NUCLEOTIDE SEQUENCE</scope>
</reference>
<organism evidence="1">
    <name type="scientific">marine sediment metagenome</name>
    <dbReference type="NCBI Taxonomy" id="412755"/>
    <lineage>
        <taxon>unclassified sequences</taxon>
        <taxon>metagenomes</taxon>
        <taxon>ecological metagenomes</taxon>
    </lineage>
</organism>
<dbReference type="EMBL" id="LAZR01064256">
    <property type="protein sequence ID" value="KKK57881.1"/>
    <property type="molecule type" value="Genomic_DNA"/>
</dbReference>
<sequence>METDLGIENLLLLDNSVIEADSELEYFVQFAVNRVEATEGRPQGINYSLTLHDKNNTRLMGFDNAHAIEDKRKGKFSRHRKLSKWDHKHKFKDVAVITPYDYTS</sequence>
<name>A0A0F8ZCZ1_9ZZZZ</name>
<dbReference type="AlphaFoldDB" id="A0A0F8ZCZ1"/>
<accession>A0A0F8ZCZ1</accession>
<dbReference type="InterPro" id="IPR045397">
    <property type="entry name" value="TumE-like"/>
</dbReference>
<dbReference type="Pfam" id="PF20126">
    <property type="entry name" value="TumE"/>
    <property type="match status" value="1"/>
</dbReference>